<feature type="chain" id="PRO_5003317685" description="Alpha-galactosidase" evidence="3">
    <location>
        <begin position="20"/>
        <end position="690"/>
    </location>
</feature>
<dbReference type="AlphaFoldDB" id="F4L8A9"/>
<dbReference type="SUPFAM" id="SSF51445">
    <property type="entry name" value="(Trans)glycosidases"/>
    <property type="match status" value="1"/>
</dbReference>
<organism evidence="4 5">
    <name type="scientific">Haliscomenobacter hydrossis (strain ATCC 27775 / DSM 1100 / LMG 10767 / O)</name>
    <dbReference type="NCBI Taxonomy" id="760192"/>
    <lineage>
        <taxon>Bacteria</taxon>
        <taxon>Pseudomonadati</taxon>
        <taxon>Bacteroidota</taxon>
        <taxon>Saprospiria</taxon>
        <taxon>Saprospirales</taxon>
        <taxon>Haliscomenobacteraceae</taxon>
        <taxon>Haliscomenobacter</taxon>
    </lineage>
</organism>
<evidence type="ECO:0008006" key="6">
    <source>
        <dbReference type="Google" id="ProtNLM"/>
    </source>
</evidence>
<dbReference type="Pfam" id="PF02065">
    <property type="entry name" value="Melibiase"/>
    <property type="match status" value="1"/>
</dbReference>
<proteinExistence type="predicted"/>
<accession>F4L8A9</accession>
<dbReference type="RefSeq" id="WP_013769133.1">
    <property type="nucleotide sequence ID" value="NC_015513.1"/>
</dbReference>
<keyword evidence="1" id="KW-0378">Hydrolase</keyword>
<dbReference type="InterPro" id="IPR000111">
    <property type="entry name" value="Glyco_hydro_27/36_CS"/>
</dbReference>
<evidence type="ECO:0000256" key="1">
    <source>
        <dbReference type="ARBA" id="ARBA00022801"/>
    </source>
</evidence>
<reference key="2">
    <citation type="submission" date="2011-04" db="EMBL/GenBank/DDBJ databases">
        <title>Complete sequence of plasmid 3 of Haliscomenobacter hydrossis DSM 1100.</title>
        <authorList>
            <consortium name="US DOE Joint Genome Institute (JGI-PGF)"/>
            <person name="Lucas S."/>
            <person name="Han J."/>
            <person name="Lapidus A."/>
            <person name="Bruce D."/>
            <person name="Goodwin L."/>
            <person name="Pitluck S."/>
            <person name="Peters L."/>
            <person name="Kyrpides N."/>
            <person name="Mavromatis K."/>
            <person name="Ivanova N."/>
            <person name="Ovchinnikova G."/>
            <person name="Pagani I."/>
            <person name="Daligault H."/>
            <person name="Detter J.C."/>
            <person name="Han C."/>
            <person name="Land M."/>
            <person name="Hauser L."/>
            <person name="Markowitz V."/>
            <person name="Cheng J.-F."/>
            <person name="Hugenholtz P."/>
            <person name="Woyke T."/>
            <person name="Wu D."/>
            <person name="Verbarg S."/>
            <person name="Frueling A."/>
            <person name="Brambilla E."/>
            <person name="Klenk H.-P."/>
            <person name="Eisen J.A."/>
        </authorList>
    </citation>
    <scope>NUCLEOTIDE SEQUENCE</scope>
    <source>
        <strain>DSM 1100</strain>
    </source>
</reference>
<dbReference type="GO" id="GO:0004553">
    <property type="term" value="F:hydrolase activity, hydrolyzing O-glycosyl compounds"/>
    <property type="evidence" value="ECO:0007669"/>
    <property type="project" value="InterPro"/>
</dbReference>
<evidence type="ECO:0000256" key="3">
    <source>
        <dbReference type="SAM" id="SignalP"/>
    </source>
</evidence>
<dbReference type="eggNOG" id="COG3345">
    <property type="taxonomic scope" value="Bacteria"/>
</dbReference>
<gene>
    <name evidence="4" type="ordered locus">Halhy_6804</name>
</gene>
<evidence type="ECO:0000256" key="2">
    <source>
        <dbReference type="ARBA" id="ARBA00023295"/>
    </source>
</evidence>
<reference evidence="4 5" key="1">
    <citation type="journal article" date="2011" name="Stand. Genomic Sci.">
        <title>Complete genome sequence of Haliscomenobacter hydrossis type strain (O).</title>
        <authorList>
            <consortium name="US DOE Joint Genome Institute (JGI-PGF)"/>
            <person name="Daligault H."/>
            <person name="Lapidus A."/>
            <person name="Zeytun A."/>
            <person name="Nolan M."/>
            <person name="Lucas S."/>
            <person name="Del Rio T.G."/>
            <person name="Tice H."/>
            <person name="Cheng J.F."/>
            <person name="Tapia R."/>
            <person name="Han C."/>
            <person name="Goodwin L."/>
            <person name="Pitluck S."/>
            <person name="Liolios K."/>
            <person name="Pagani I."/>
            <person name="Ivanova N."/>
            <person name="Huntemann M."/>
            <person name="Mavromatis K."/>
            <person name="Mikhailova N."/>
            <person name="Pati A."/>
            <person name="Chen A."/>
            <person name="Palaniappan K."/>
            <person name="Land M."/>
            <person name="Hauser L."/>
            <person name="Brambilla E.M."/>
            <person name="Rohde M."/>
            <person name="Verbarg S."/>
            <person name="Goker M."/>
            <person name="Bristow J."/>
            <person name="Eisen J.A."/>
            <person name="Markowitz V."/>
            <person name="Hugenholtz P."/>
            <person name="Kyrpides N.C."/>
            <person name="Klenk H.P."/>
            <person name="Woyke T."/>
        </authorList>
    </citation>
    <scope>NUCLEOTIDE SEQUENCE [LARGE SCALE GENOMIC DNA]</scope>
    <source>
        <strain evidence="5">ATCC 27775 / DSM 1100 / LMG 10767 / O</strain>
        <plasmid evidence="5">Plasmid pHALHY03</plasmid>
    </source>
</reference>
<dbReference type="Gene3D" id="3.20.20.70">
    <property type="entry name" value="Aldolase class I"/>
    <property type="match status" value="1"/>
</dbReference>
<keyword evidence="5" id="KW-1185">Reference proteome</keyword>
<keyword evidence="2" id="KW-0326">Glycosidase</keyword>
<dbReference type="HOGENOM" id="CLU_025128_0_0_10"/>
<dbReference type="InterPro" id="IPR017853">
    <property type="entry name" value="GH"/>
</dbReference>
<evidence type="ECO:0000313" key="4">
    <source>
        <dbReference type="EMBL" id="AEE54617.1"/>
    </source>
</evidence>
<keyword evidence="4" id="KW-0614">Plasmid</keyword>
<dbReference type="Proteomes" id="UP000008461">
    <property type="component" value="Plasmid pHALHY03"/>
</dbReference>
<dbReference type="KEGG" id="hhy:Halhy_6804"/>
<protein>
    <recommendedName>
        <fullName evidence="6">Alpha-galactosidase</fullName>
    </recommendedName>
</protein>
<sequence length="690" mass="78314">MKYFICFCCLLALLPLMQAQDIKSCTATLKNDTLYVANNRISRTYLWNQGNLISRALSDKANRKTWLMSGNKPDLIFPGQGEKAENARFEAKIVSKTSVTPEYLSAEVTYFLDKLEVKRVFRIYPDCPAIACDLYFRGSSTAVWLQPGTNLADMVNLEKLTASTAGNNTPVIEKLELPGRHWRLDAVEFSDITDRFNNLVNTVQAISYRPNLYRGNLLFAHDNTSNYGVFMLKEAPTSNVQLAYPGGDFLTEFGTLRIIGAGLNPADLHPSEWRRGYGFVTGVYAGDPNNRYKALRTYQRKLRIHVPGRDEMILMNTWGDRGQDTRVSEKFALLELEAGAKLGITHFQLDDGWESGRSSNSAFKGGSLEKIWDNPKYWEPHPEKFPNGLAPVVKKGKELGIEVCLWFNPSRDNSNENWEKDADVLIGIYQKYGIRTFKIDGVALPDKLAEVNFRKFLDKVSQATDHQVVFNLDVTANRRGGYHYLNEYGNIFLENRYTDWTNYYPYTTLRNLWMLSKYVPAQNFQIEFLNKWRNLDKYPANDPFAPQNYSFDYLFAITMFAQPLAWFEGTGLPAEAFSTSKLIKTYLQHNTKIHAGQIFPIGNEPDGLQWTGFQSIGNAQSGYLLVFREATAEARKAVKTWLPAGKKVKCTLIAGAGKSFESLVQAEGSVTFELPSKNSFALYHYSITEK</sequence>
<evidence type="ECO:0000313" key="5">
    <source>
        <dbReference type="Proteomes" id="UP000008461"/>
    </source>
</evidence>
<feature type="signal peptide" evidence="3">
    <location>
        <begin position="1"/>
        <end position="19"/>
    </location>
</feature>
<keyword evidence="3" id="KW-0732">Signal</keyword>
<dbReference type="EMBL" id="CP002694">
    <property type="protein sequence ID" value="AEE54617.1"/>
    <property type="molecule type" value="Genomic_DNA"/>
</dbReference>
<dbReference type="OrthoDB" id="9779211at2"/>
<geneLocation type="plasmid" evidence="4 5">
    <name>pHALHY03</name>
</geneLocation>
<name>F4L8A9_HALH1</name>
<dbReference type="GO" id="GO:0005975">
    <property type="term" value="P:carbohydrate metabolic process"/>
    <property type="evidence" value="ECO:0007669"/>
    <property type="project" value="InterPro"/>
</dbReference>
<dbReference type="PROSITE" id="PS00512">
    <property type="entry name" value="ALPHA_GALACTOSIDASE"/>
    <property type="match status" value="1"/>
</dbReference>
<dbReference type="InterPro" id="IPR013785">
    <property type="entry name" value="Aldolase_TIM"/>
</dbReference>